<dbReference type="Pfam" id="PF14414">
    <property type="entry name" value="WHH"/>
    <property type="match status" value="1"/>
</dbReference>
<proteinExistence type="predicted"/>
<dbReference type="Proteomes" id="UP001151133">
    <property type="component" value="Unassembled WGS sequence"/>
</dbReference>
<accession>A0A9X3HNG0</accession>
<protein>
    <submittedName>
        <fullName evidence="3">HNH endonuclease</fullName>
    </submittedName>
</protein>
<feature type="transmembrane region" description="Helical" evidence="2">
    <location>
        <begin position="80"/>
        <end position="103"/>
    </location>
</feature>
<organism evidence="3 4">
    <name type="scientific">Flavobacterium frigoritolerans</name>
    <dbReference type="NCBI Taxonomy" id="2987686"/>
    <lineage>
        <taxon>Bacteria</taxon>
        <taxon>Pseudomonadati</taxon>
        <taxon>Bacteroidota</taxon>
        <taxon>Flavobacteriia</taxon>
        <taxon>Flavobacteriales</taxon>
        <taxon>Flavobacteriaceae</taxon>
        <taxon>Flavobacterium</taxon>
    </lineage>
</organism>
<keyword evidence="4" id="KW-1185">Reference proteome</keyword>
<dbReference type="GO" id="GO:0004519">
    <property type="term" value="F:endonuclease activity"/>
    <property type="evidence" value="ECO:0007669"/>
    <property type="project" value="UniProtKB-KW"/>
</dbReference>
<evidence type="ECO:0000313" key="4">
    <source>
        <dbReference type="Proteomes" id="UP001151133"/>
    </source>
</evidence>
<dbReference type="EMBL" id="JAOZEV010000017">
    <property type="protein sequence ID" value="MCV9934088.1"/>
    <property type="molecule type" value="Genomic_DNA"/>
</dbReference>
<dbReference type="InterPro" id="IPR032869">
    <property type="entry name" value="WHH_dom_containing"/>
</dbReference>
<comment type="caution">
    <text evidence="3">The sequence shown here is derived from an EMBL/GenBank/DDBJ whole genome shotgun (WGS) entry which is preliminary data.</text>
</comment>
<keyword evidence="3" id="KW-0255">Endonuclease</keyword>
<evidence type="ECO:0000313" key="3">
    <source>
        <dbReference type="EMBL" id="MCV9934088.1"/>
    </source>
</evidence>
<dbReference type="AlphaFoldDB" id="A0A9X3HNG0"/>
<keyword evidence="2" id="KW-0812">Transmembrane</keyword>
<keyword evidence="3" id="KW-0378">Hydrolase</keyword>
<feature type="transmembrane region" description="Helical" evidence="2">
    <location>
        <begin position="57"/>
        <end position="74"/>
    </location>
</feature>
<name>A0A9X3HNG0_9FLAO</name>
<reference evidence="3" key="1">
    <citation type="submission" date="2022-10" db="EMBL/GenBank/DDBJ databases">
        <title>Two novel species of Flavobacterium.</title>
        <authorList>
            <person name="Liu Q."/>
            <person name="Xin Y.-H."/>
        </authorList>
    </citation>
    <scope>NUCLEOTIDE SEQUENCE</scope>
    <source>
        <strain evidence="3">LS1R47</strain>
    </source>
</reference>
<evidence type="ECO:0000256" key="1">
    <source>
        <dbReference type="SAM" id="MobiDB-lite"/>
    </source>
</evidence>
<gene>
    <name evidence="3" type="ORF">OIU80_17540</name>
</gene>
<feature type="region of interest" description="Disordered" evidence="1">
    <location>
        <begin position="296"/>
        <end position="350"/>
    </location>
</feature>
<feature type="compositionally biased region" description="Basic and acidic residues" evidence="1">
    <location>
        <begin position="296"/>
        <end position="320"/>
    </location>
</feature>
<keyword evidence="2" id="KW-1133">Transmembrane helix</keyword>
<sequence>MGNKIITEKDFWMCTGGNVPAPLQSIQKTTKTKDGKKYITKVDTATSSYIDFGCNKLMLIMAILAAVVAVAIVATGGAALIAIGALAGAAGAAFGAVLGGLLCGQIAKMARVWLGDKNNMIVQGQPAITGDHQMKCMLFGDTISFAPNIKNWWQAIALAGANYVGGILEGMMAGAAVGMGGAFISGARTAFLQGGTRAVGQAGLQFLKTMPKNFGINAIESFSKFGLGMRGVMGAQNTAATYGNTGTASIGDFAQGTVAMETGAYDSFNNIKEGKGTWQDYVGMAMMVAPVGKGKRDLESEISKKADDAEAKKVDEETTKKAINQEGDAPKKEGDFEAFESPPKPKNSPDIVKWEAKGGKVEVIGDTWRYTDWEGNVVDYKNGYPNFEPHSRQSVDIGKQEANYTTDFTTAEKKSKKIPPKLGKDETVWHHHEDGKTMQEVDRTIHYRFTHRGGVSNSKKVALGSKK</sequence>
<keyword evidence="2" id="KW-0472">Membrane</keyword>
<keyword evidence="3" id="KW-0540">Nuclease</keyword>
<dbReference type="RefSeq" id="WP_264288278.1">
    <property type="nucleotide sequence ID" value="NZ_JAOZEV010000017.1"/>
</dbReference>
<evidence type="ECO:0000256" key="2">
    <source>
        <dbReference type="SAM" id="Phobius"/>
    </source>
</evidence>